<accession>A0A550C6L5</accession>
<dbReference type="GO" id="GO:0016747">
    <property type="term" value="F:acyltransferase activity, transferring groups other than amino-acyl groups"/>
    <property type="evidence" value="ECO:0007669"/>
    <property type="project" value="InterPro"/>
</dbReference>
<evidence type="ECO:0000259" key="2">
    <source>
        <dbReference type="PROSITE" id="PS51186"/>
    </source>
</evidence>
<feature type="compositionally biased region" description="Acidic residues" evidence="1">
    <location>
        <begin position="431"/>
        <end position="443"/>
    </location>
</feature>
<dbReference type="Proteomes" id="UP000320762">
    <property type="component" value="Unassembled WGS sequence"/>
</dbReference>
<feature type="domain" description="N-acetyltransferase" evidence="2">
    <location>
        <begin position="180"/>
        <end position="319"/>
    </location>
</feature>
<dbReference type="EMBL" id="VDMD01000022">
    <property type="protein sequence ID" value="TRM60441.1"/>
    <property type="molecule type" value="Genomic_DNA"/>
</dbReference>
<dbReference type="InterPro" id="IPR016181">
    <property type="entry name" value="Acyl_CoA_acyltransferase"/>
</dbReference>
<feature type="region of interest" description="Disordered" evidence="1">
    <location>
        <begin position="97"/>
        <end position="122"/>
    </location>
</feature>
<dbReference type="SUPFAM" id="SSF55729">
    <property type="entry name" value="Acyl-CoA N-acyltransferases (Nat)"/>
    <property type="match status" value="1"/>
</dbReference>
<dbReference type="InterPro" id="IPR000182">
    <property type="entry name" value="GNAT_dom"/>
</dbReference>
<sequence>MPAPKSTPTILLSDRLVGQDDRLDALFTLWETAQLSCADIAARPNADLISFAHDAAYFAVVDVKEEESKPVAPKAPSVSSAQSKKYPWASAFSAAPNLSSNSLPSPGAQKASSSTWEEHTQYLPPEQAEATQRAFPLRKQNAEPVANKILLDNRTANDALLASYHAQEQTVLAHDATDDNTETSFQPAADYSFNAITAADYSPADSTWPETRPYGAPAGFVYLVRAKAEGLVRAEAASILNIGLVLAPDYRHRGLGQLVLAAVLPQAFDKMSAHRVQAFVLGAGIEKHRALGLFTKAGFAHEGTQRAAFWSPLEAQWRDETTTAMLATDWVMRPVADKLRRGAPPGIWEELFARHAREREELLRWEQTYSHTVRRTSSTETIRMINDGAPSEASSREASPAHSRAPSPPSTRDVSVEPSMSSAAAAREAMDIDGLDSSEDEWSALETSSASSYDMMSDDGR</sequence>
<gene>
    <name evidence="3" type="ORF">BD626DRAFT_538846</name>
</gene>
<proteinExistence type="predicted"/>
<comment type="caution">
    <text evidence="3">The sequence shown here is derived from an EMBL/GenBank/DDBJ whole genome shotgun (WGS) entry which is preliminary data.</text>
</comment>
<name>A0A550C6L5_9AGAR</name>
<evidence type="ECO:0000313" key="3">
    <source>
        <dbReference type="EMBL" id="TRM60441.1"/>
    </source>
</evidence>
<dbReference type="Pfam" id="PF00583">
    <property type="entry name" value="Acetyltransf_1"/>
    <property type="match status" value="1"/>
</dbReference>
<evidence type="ECO:0000313" key="4">
    <source>
        <dbReference type="Proteomes" id="UP000320762"/>
    </source>
</evidence>
<dbReference type="OrthoDB" id="64477at2759"/>
<reference evidence="3 4" key="1">
    <citation type="journal article" date="2019" name="New Phytol.">
        <title>Comparative genomics reveals unique wood-decay strategies and fruiting body development in the Schizophyllaceae.</title>
        <authorList>
            <person name="Almasi E."/>
            <person name="Sahu N."/>
            <person name="Krizsan K."/>
            <person name="Balint B."/>
            <person name="Kovacs G.M."/>
            <person name="Kiss B."/>
            <person name="Cseklye J."/>
            <person name="Drula E."/>
            <person name="Henrissat B."/>
            <person name="Nagy I."/>
            <person name="Chovatia M."/>
            <person name="Adam C."/>
            <person name="LaButti K."/>
            <person name="Lipzen A."/>
            <person name="Riley R."/>
            <person name="Grigoriev I.V."/>
            <person name="Nagy L.G."/>
        </authorList>
    </citation>
    <scope>NUCLEOTIDE SEQUENCE [LARGE SCALE GENOMIC DNA]</scope>
    <source>
        <strain evidence="3 4">NL-1724</strain>
    </source>
</reference>
<feature type="compositionally biased region" description="Low complexity" evidence="1">
    <location>
        <begin position="97"/>
        <end position="106"/>
    </location>
</feature>
<protein>
    <recommendedName>
        <fullName evidence="2">N-acetyltransferase domain-containing protein</fullName>
    </recommendedName>
</protein>
<feature type="compositionally biased region" description="Low complexity" evidence="1">
    <location>
        <begin position="389"/>
        <end position="405"/>
    </location>
</feature>
<dbReference type="Gene3D" id="3.40.630.30">
    <property type="match status" value="1"/>
</dbReference>
<evidence type="ECO:0000256" key="1">
    <source>
        <dbReference type="SAM" id="MobiDB-lite"/>
    </source>
</evidence>
<dbReference type="AlphaFoldDB" id="A0A550C6L5"/>
<feature type="region of interest" description="Disordered" evidence="1">
    <location>
        <begin position="389"/>
        <end position="461"/>
    </location>
</feature>
<keyword evidence="4" id="KW-1185">Reference proteome</keyword>
<organism evidence="3 4">
    <name type="scientific">Schizophyllum amplum</name>
    <dbReference type="NCBI Taxonomy" id="97359"/>
    <lineage>
        <taxon>Eukaryota</taxon>
        <taxon>Fungi</taxon>
        <taxon>Dikarya</taxon>
        <taxon>Basidiomycota</taxon>
        <taxon>Agaricomycotina</taxon>
        <taxon>Agaricomycetes</taxon>
        <taxon>Agaricomycetidae</taxon>
        <taxon>Agaricales</taxon>
        <taxon>Schizophyllaceae</taxon>
        <taxon>Schizophyllum</taxon>
    </lineage>
</organism>
<dbReference type="PROSITE" id="PS51186">
    <property type="entry name" value="GNAT"/>
    <property type="match status" value="1"/>
</dbReference>